<comment type="caution">
    <text evidence="9">The sequence shown here is derived from an EMBL/GenBank/DDBJ whole genome shotgun (WGS) entry which is preliminary data.</text>
</comment>
<feature type="active site" description="Nucleophile" evidence="7">
    <location>
        <position position="597"/>
    </location>
</feature>
<dbReference type="InterPro" id="IPR045380">
    <property type="entry name" value="LD_TPept_scaffold_dom"/>
</dbReference>
<keyword evidence="10" id="KW-1185">Reference proteome</keyword>
<keyword evidence="5 7" id="KW-0573">Peptidoglycan synthesis</keyword>
<dbReference type="Gene3D" id="1.10.101.10">
    <property type="entry name" value="PGBD-like superfamily/PGBD"/>
    <property type="match status" value="1"/>
</dbReference>
<sequence length="681" mass="76162">MRHFLAVLTATSMLTVAPPVFPDVAEASSLFETLFPRTAERRRARAERRRQQQIRLFEQRDRARKSQERRVRAAARAQKKRRAAASKPAKVKGAQYHKYKARNVAPVALASLAKPFEASRGQNVVSVEQPSPEIMNARLELKRINIHTYALLAPPPVEPTGMTLADASESLKDIRLIARKNIGKALIKHYSQSPEFMWIGADGRLNEQGDALIDVLADADAYGLRSNDYQLPPLPNGSDAKAAAAMEFALTARALRYIIDARHGVVDPNRISDYHDFAKNYANADKVMATLAFAAREGRADETLLASHPKEPAFAALKAELDRLQGLTATVLPPVRIASGTFLRPGDMDPELENIVEAIRRRASDEIKAKHAAVLEQDHSLGEYTPEVVALVRDMQKALWLKPDGIVGKNTIRSLLKSKKASPAVKRERILLAMERMRWHPSRFGDRHVFINQASYRAAMIEGGREKVAMNVVVGKKSNQTYFFHDNIDYVEFNPYWGIPRSILVNEMLPKLRKNASYFDRLGYEVTTGSGRRIASSSIDWWSVGANFPYNVRQPPGPRNALGRLKIMFPNSHAIYMHDTPAKSLFSKPTRAYSHGCVRLERPEEMAAAVLGTTIGDVENEIAQGENKTRQLNGKLPVYVSYFTAWPNADGSIGYYSDVYGRDAFLRKALQAEHAVRDQSS</sequence>
<proteinExistence type="inferred from homology"/>
<accession>A0ABW3FK30</accession>
<dbReference type="PROSITE" id="PS52029">
    <property type="entry name" value="LD_TPASE"/>
    <property type="match status" value="1"/>
</dbReference>
<dbReference type="Proteomes" id="UP001597101">
    <property type="component" value="Unassembled WGS sequence"/>
</dbReference>
<reference evidence="10" key="1">
    <citation type="journal article" date="2019" name="Int. J. Syst. Evol. Microbiol.">
        <title>The Global Catalogue of Microorganisms (GCM) 10K type strain sequencing project: providing services to taxonomists for standard genome sequencing and annotation.</title>
        <authorList>
            <consortium name="The Broad Institute Genomics Platform"/>
            <consortium name="The Broad Institute Genome Sequencing Center for Infectious Disease"/>
            <person name="Wu L."/>
            <person name="Ma J."/>
        </authorList>
    </citation>
    <scope>NUCLEOTIDE SEQUENCE [LARGE SCALE GENOMIC DNA]</scope>
    <source>
        <strain evidence="10">CCUG 60023</strain>
    </source>
</reference>
<feature type="domain" description="L,D-TPase catalytic" evidence="8">
    <location>
        <begin position="447"/>
        <end position="618"/>
    </location>
</feature>
<feature type="active site" description="Proton donor/acceptor" evidence="7">
    <location>
        <position position="578"/>
    </location>
</feature>
<evidence type="ECO:0000313" key="9">
    <source>
        <dbReference type="EMBL" id="MFD0917610.1"/>
    </source>
</evidence>
<evidence type="ECO:0000256" key="4">
    <source>
        <dbReference type="ARBA" id="ARBA00022960"/>
    </source>
</evidence>
<evidence type="ECO:0000259" key="8">
    <source>
        <dbReference type="PROSITE" id="PS52029"/>
    </source>
</evidence>
<keyword evidence="4 7" id="KW-0133">Cell shape</keyword>
<gene>
    <name evidence="9" type="ORF">ACFQ14_14485</name>
</gene>
<dbReference type="RefSeq" id="WP_377213469.1">
    <property type="nucleotide sequence ID" value="NZ_JBHTJV010000025.1"/>
</dbReference>
<comment type="similarity">
    <text evidence="2">Belongs to the YkuD family.</text>
</comment>
<dbReference type="PANTHER" id="PTHR41533:SF2">
    <property type="entry name" value="BLR7131 PROTEIN"/>
    <property type="match status" value="1"/>
</dbReference>
<evidence type="ECO:0000256" key="1">
    <source>
        <dbReference type="ARBA" id="ARBA00004752"/>
    </source>
</evidence>
<protein>
    <submittedName>
        <fullName evidence="9">Murein L,D-transpeptidase</fullName>
    </submittedName>
</protein>
<dbReference type="InterPro" id="IPR005490">
    <property type="entry name" value="LD_TPept_cat_dom"/>
</dbReference>
<dbReference type="Gene3D" id="2.40.440.10">
    <property type="entry name" value="L,D-transpeptidase catalytic domain-like"/>
    <property type="match status" value="1"/>
</dbReference>
<evidence type="ECO:0000313" key="10">
    <source>
        <dbReference type="Proteomes" id="UP001597101"/>
    </source>
</evidence>
<dbReference type="InterPro" id="IPR036366">
    <property type="entry name" value="PGBDSf"/>
</dbReference>
<keyword evidence="3" id="KW-0808">Transferase</keyword>
<dbReference type="EMBL" id="JBHTJV010000025">
    <property type="protein sequence ID" value="MFD0917610.1"/>
    <property type="molecule type" value="Genomic_DNA"/>
</dbReference>
<evidence type="ECO:0000256" key="6">
    <source>
        <dbReference type="ARBA" id="ARBA00023316"/>
    </source>
</evidence>
<keyword evidence="6 7" id="KW-0961">Cell wall biogenesis/degradation</keyword>
<dbReference type="CDD" id="cd16913">
    <property type="entry name" value="YkuD_like"/>
    <property type="match status" value="1"/>
</dbReference>
<organism evidence="9 10">
    <name type="scientific">Pseudahrensia aquimaris</name>
    <dbReference type="NCBI Taxonomy" id="744461"/>
    <lineage>
        <taxon>Bacteria</taxon>
        <taxon>Pseudomonadati</taxon>
        <taxon>Pseudomonadota</taxon>
        <taxon>Alphaproteobacteria</taxon>
        <taxon>Hyphomicrobiales</taxon>
        <taxon>Ahrensiaceae</taxon>
        <taxon>Pseudahrensia</taxon>
    </lineage>
</organism>
<dbReference type="InterPro" id="IPR038063">
    <property type="entry name" value="Transpep_catalytic_dom"/>
</dbReference>
<name>A0ABW3FK30_9HYPH</name>
<dbReference type="Pfam" id="PF20142">
    <property type="entry name" value="Scaffold"/>
    <property type="match status" value="1"/>
</dbReference>
<dbReference type="PANTHER" id="PTHR41533">
    <property type="entry name" value="L,D-TRANSPEPTIDASE HI_1667-RELATED"/>
    <property type="match status" value="1"/>
</dbReference>
<evidence type="ECO:0000256" key="2">
    <source>
        <dbReference type="ARBA" id="ARBA00005992"/>
    </source>
</evidence>
<comment type="pathway">
    <text evidence="1 7">Cell wall biogenesis; peptidoglycan biosynthesis.</text>
</comment>
<dbReference type="InterPro" id="IPR052905">
    <property type="entry name" value="LD-transpeptidase_YkuD-like"/>
</dbReference>
<evidence type="ECO:0000256" key="5">
    <source>
        <dbReference type="ARBA" id="ARBA00022984"/>
    </source>
</evidence>
<dbReference type="SUPFAM" id="SSF141523">
    <property type="entry name" value="L,D-transpeptidase catalytic domain-like"/>
    <property type="match status" value="1"/>
</dbReference>
<evidence type="ECO:0000256" key="7">
    <source>
        <dbReference type="PROSITE-ProRule" id="PRU01373"/>
    </source>
</evidence>
<dbReference type="Pfam" id="PF03734">
    <property type="entry name" value="YkuD"/>
    <property type="match status" value="1"/>
</dbReference>
<evidence type="ECO:0000256" key="3">
    <source>
        <dbReference type="ARBA" id="ARBA00022679"/>
    </source>
</evidence>